<keyword evidence="7" id="KW-1185">Reference proteome</keyword>
<evidence type="ECO:0000256" key="3">
    <source>
        <dbReference type="ARBA" id="ARBA00022989"/>
    </source>
</evidence>
<evidence type="ECO:0000313" key="7">
    <source>
        <dbReference type="Proteomes" id="UP000053235"/>
    </source>
</evidence>
<accession>A0A0M7ACW8</accession>
<evidence type="ECO:0000256" key="2">
    <source>
        <dbReference type="ARBA" id="ARBA00022692"/>
    </source>
</evidence>
<evidence type="ECO:0000256" key="5">
    <source>
        <dbReference type="SAM" id="Phobius"/>
    </source>
</evidence>
<keyword evidence="4 5" id="KW-0472">Membrane</keyword>
<keyword evidence="2 5" id="KW-0812">Transmembrane</keyword>
<comment type="subcellular location">
    <subcellularLocation>
        <location evidence="1">Membrane</location>
        <topology evidence="1">Multi-pass membrane protein</topology>
    </subcellularLocation>
</comment>
<dbReference type="Proteomes" id="UP000053235">
    <property type="component" value="Unassembled WGS sequence"/>
</dbReference>
<evidence type="ECO:0008006" key="8">
    <source>
        <dbReference type="Google" id="ProtNLM"/>
    </source>
</evidence>
<feature type="transmembrane region" description="Helical" evidence="5">
    <location>
        <begin position="47"/>
        <end position="65"/>
    </location>
</feature>
<gene>
    <name evidence="6" type="ORF">LAX5112_02873</name>
</gene>
<evidence type="ECO:0000313" key="6">
    <source>
        <dbReference type="EMBL" id="CTQ71583.1"/>
    </source>
</evidence>
<feature type="transmembrane region" description="Helical" evidence="5">
    <location>
        <begin position="70"/>
        <end position="89"/>
    </location>
</feature>
<dbReference type="Pfam" id="PF13564">
    <property type="entry name" value="DoxX_2"/>
    <property type="match status" value="1"/>
</dbReference>
<keyword evidence="3 5" id="KW-1133">Transmembrane helix</keyword>
<dbReference type="GO" id="GO:0016020">
    <property type="term" value="C:membrane"/>
    <property type="evidence" value="ECO:0007669"/>
    <property type="project" value="UniProtKB-SubCell"/>
</dbReference>
<dbReference type="OrthoDB" id="3576439at2"/>
<dbReference type="AlphaFoldDB" id="A0A0M7ACW8"/>
<dbReference type="STRING" id="388408.LAX5112_02873"/>
<feature type="transmembrane region" description="Helical" evidence="5">
    <location>
        <begin position="95"/>
        <end position="112"/>
    </location>
</feature>
<evidence type="ECO:0000256" key="4">
    <source>
        <dbReference type="ARBA" id="ARBA00023136"/>
    </source>
</evidence>
<protein>
    <recommendedName>
        <fullName evidence="8">DoxX-like protein</fullName>
    </recommendedName>
</protein>
<proteinExistence type="predicted"/>
<dbReference type="InterPro" id="IPR032808">
    <property type="entry name" value="DoxX"/>
</dbReference>
<dbReference type="RefSeq" id="WP_008193532.1">
    <property type="nucleotide sequence ID" value="NZ_CXWD01000010.1"/>
</dbReference>
<dbReference type="EMBL" id="CXWD01000010">
    <property type="protein sequence ID" value="CTQ71583.1"/>
    <property type="molecule type" value="Genomic_DNA"/>
</dbReference>
<sequence>MTTSLKKYGFWALKGLLAAVFLSAGGAKLVGAPMMVQTFEALGIGQWFRYLTGLIEVVSAVLLFIPGKQAIGAGLLVGTMIGAAAAHLFILGPSVVPALVLGGLTAIVLFVHRDQITA</sequence>
<reference evidence="7" key="1">
    <citation type="submission" date="2015-07" db="EMBL/GenBank/DDBJ databases">
        <authorList>
            <person name="Rodrigo-Torres Lidia"/>
            <person name="Arahal R.David."/>
        </authorList>
    </citation>
    <scope>NUCLEOTIDE SEQUENCE [LARGE SCALE GENOMIC DNA]</scope>
    <source>
        <strain evidence="7">CECT 5112</strain>
    </source>
</reference>
<name>A0A0M7ACW8_9HYPH</name>
<organism evidence="6 7">
    <name type="scientific">Roseibium alexandrii</name>
    <dbReference type="NCBI Taxonomy" id="388408"/>
    <lineage>
        <taxon>Bacteria</taxon>
        <taxon>Pseudomonadati</taxon>
        <taxon>Pseudomonadota</taxon>
        <taxon>Alphaproteobacteria</taxon>
        <taxon>Hyphomicrobiales</taxon>
        <taxon>Stappiaceae</taxon>
        <taxon>Roseibium</taxon>
    </lineage>
</organism>
<evidence type="ECO:0000256" key="1">
    <source>
        <dbReference type="ARBA" id="ARBA00004141"/>
    </source>
</evidence>